<dbReference type="AlphaFoldDB" id="G7V7K0"/>
<dbReference type="InterPro" id="IPR027408">
    <property type="entry name" value="PNPase/RNase_PH_dom_sf"/>
</dbReference>
<evidence type="ECO:0000259" key="7">
    <source>
        <dbReference type="Pfam" id="PF01138"/>
    </source>
</evidence>
<dbReference type="STRING" id="580340.Tlie_0427"/>
<dbReference type="SUPFAM" id="SSF55666">
    <property type="entry name" value="Ribonuclease PH domain 2-like"/>
    <property type="match status" value="1"/>
</dbReference>
<evidence type="ECO:0000256" key="3">
    <source>
        <dbReference type="ARBA" id="ARBA00022555"/>
    </source>
</evidence>
<evidence type="ECO:0000256" key="2">
    <source>
        <dbReference type="ARBA" id="ARBA00022552"/>
    </source>
</evidence>
<dbReference type="GO" id="GO:0009022">
    <property type="term" value="F:tRNA nucleotidyltransferase activity"/>
    <property type="evidence" value="ECO:0007669"/>
    <property type="project" value="UniProtKB-UniRule"/>
</dbReference>
<dbReference type="PANTHER" id="PTHR11953:SF0">
    <property type="entry name" value="EXOSOME COMPLEX COMPONENT RRP41"/>
    <property type="match status" value="1"/>
</dbReference>
<dbReference type="eggNOG" id="COG0689">
    <property type="taxonomic scope" value="Bacteria"/>
</dbReference>
<protein>
    <recommendedName>
        <fullName evidence="6">Ribonuclease PH</fullName>
        <shortName evidence="6">RNase PH</shortName>
        <ecNumber evidence="6">2.7.7.56</ecNumber>
    </recommendedName>
    <alternativeName>
        <fullName evidence="6">tRNA nucleotidyltransferase</fullName>
    </alternativeName>
</protein>
<dbReference type="InterPro" id="IPR002381">
    <property type="entry name" value="RNase_PH_bac-type"/>
</dbReference>
<comment type="subunit">
    <text evidence="6">Homohexameric ring arranged as a trimer of dimers.</text>
</comment>
<dbReference type="Proteomes" id="UP000005868">
    <property type="component" value="Chromosome"/>
</dbReference>
<dbReference type="Pfam" id="PF03725">
    <property type="entry name" value="RNase_PH_C"/>
    <property type="match status" value="1"/>
</dbReference>
<proteinExistence type="inferred from homology"/>
<comment type="function">
    <text evidence="6">Phosphorolytic 3'-5' exoribonuclease that plays an important role in tRNA 3'-end maturation. Removes nucleotide residues following the 3'-CCA terminus of tRNAs; can also add nucleotides to the ends of RNA molecules by using nucleoside diphosphates as substrates, but this may not be physiologically important. Probably plays a role in initiation of 16S rRNA degradation (leading to ribosome degradation) during starvation.</text>
</comment>
<reference evidence="9 10" key="2">
    <citation type="journal article" date="2012" name="Stand. Genomic Sci.">
        <title>Genome sequence of the moderately thermophilic, amino-acid-degrading and sulfur-reducing bacterium Thermovirga lienii type strain (Cas60314(T)).</title>
        <authorList>
            <person name="Goker M."/>
            <person name="Saunders E."/>
            <person name="Lapidus A."/>
            <person name="Nolan M."/>
            <person name="Lucas S."/>
            <person name="Hammon N."/>
            <person name="Deshpande S."/>
            <person name="Cheng J.F."/>
            <person name="Han C."/>
            <person name="Tapia R."/>
            <person name="Goodwin L.A."/>
            <person name="Pitluck S."/>
            <person name="Liolios K."/>
            <person name="Mavromatis K."/>
            <person name="Pagani I."/>
            <person name="Ivanova N."/>
            <person name="Mikhailova N."/>
            <person name="Pati A."/>
            <person name="Chen A."/>
            <person name="Palaniappan K."/>
            <person name="Land M."/>
            <person name="Chang Y.J."/>
            <person name="Jeffries C.D."/>
            <person name="Brambilla E.M."/>
            <person name="Rohde M."/>
            <person name="Spring S."/>
            <person name="Detter J.C."/>
            <person name="Woyke T."/>
            <person name="Bristow J."/>
            <person name="Eisen J.A."/>
            <person name="Markowitz V."/>
            <person name="Hugenholtz P."/>
            <person name="Kyrpides N.C."/>
            <person name="Klenk H.P."/>
        </authorList>
    </citation>
    <scope>NUCLEOTIDE SEQUENCE [LARGE SCALE GENOMIC DNA]</scope>
    <source>
        <strain evidence="10">ATCC BAA-1197 / DSM 17291 / Cas60314</strain>
    </source>
</reference>
<keyword evidence="5" id="KW-0694">RNA-binding</keyword>
<dbReference type="FunFam" id="3.30.230.70:FF:000003">
    <property type="entry name" value="Ribonuclease PH"/>
    <property type="match status" value="1"/>
</dbReference>
<keyword evidence="3 6" id="KW-0820">tRNA-binding</keyword>
<evidence type="ECO:0000313" key="10">
    <source>
        <dbReference type="Proteomes" id="UP000005868"/>
    </source>
</evidence>
<dbReference type="GO" id="GO:0031125">
    <property type="term" value="P:rRNA 3'-end processing"/>
    <property type="evidence" value="ECO:0007669"/>
    <property type="project" value="UniProtKB-ARBA"/>
</dbReference>
<dbReference type="HOGENOM" id="CLU_050858_0_0_0"/>
<dbReference type="InterPro" id="IPR018336">
    <property type="entry name" value="RNase_PH_CS"/>
</dbReference>
<feature type="domain" description="Exoribonuclease phosphorolytic" evidence="8">
    <location>
        <begin position="160"/>
        <end position="225"/>
    </location>
</feature>
<dbReference type="HAMAP" id="MF_00564">
    <property type="entry name" value="RNase_PH"/>
    <property type="match status" value="1"/>
</dbReference>
<dbReference type="InterPro" id="IPR020568">
    <property type="entry name" value="Ribosomal_Su5_D2-typ_SF"/>
</dbReference>
<dbReference type="Pfam" id="PF01138">
    <property type="entry name" value="RNase_PH"/>
    <property type="match status" value="1"/>
</dbReference>
<dbReference type="OrthoDB" id="9807456at2"/>
<comment type="similarity">
    <text evidence="1 6">Belongs to the RNase PH family.</text>
</comment>
<dbReference type="GO" id="GO:0016075">
    <property type="term" value="P:rRNA catabolic process"/>
    <property type="evidence" value="ECO:0007669"/>
    <property type="project" value="UniProtKB-UniRule"/>
</dbReference>
<dbReference type="InterPro" id="IPR036345">
    <property type="entry name" value="ExoRNase_PH_dom2_sf"/>
</dbReference>
<dbReference type="Gene3D" id="3.30.230.70">
    <property type="entry name" value="GHMP Kinase, N-terminal domain"/>
    <property type="match status" value="1"/>
</dbReference>
<dbReference type="KEGG" id="tli:Tlie_0427"/>
<dbReference type="PANTHER" id="PTHR11953">
    <property type="entry name" value="EXOSOME COMPLEX COMPONENT"/>
    <property type="match status" value="1"/>
</dbReference>
<evidence type="ECO:0000256" key="5">
    <source>
        <dbReference type="ARBA" id="ARBA00022884"/>
    </source>
</evidence>
<dbReference type="PROSITE" id="PS01277">
    <property type="entry name" value="RIBONUCLEASE_PH"/>
    <property type="match status" value="1"/>
</dbReference>
<dbReference type="SUPFAM" id="SSF54211">
    <property type="entry name" value="Ribosomal protein S5 domain 2-like"/>
    <property type="match status" value="1"/>
</dbReference>
<dbReference type="GO" id="GO:0000049">
    <property type="term" value="F:tRNA binding"/>
    <property type="evidence" value="ECO:0007669"/>
    <property type="project" value="UniProtKB-UniRule"/>
</dbReference>
<name>G7V7K0_THELD</name>
<feature type="domain" description="Exoribonuclease phosphorolytic" evidence="7">
    <location>
        <begin position="13"/>
        <end position="142"/>
    </location>
</feature>
<dbReference type="GO" id="GO:0000175">
    <property type="term" value="F:3'-5'-RNA exonuclease activity"/>
    <property type="evidence" value="ECO:0007669"/>
    <property type="project" value="UniProtKB-UniRule"/>
</dbReference>
<accession>G7V7K0</accession>
<dbReference type="InterPro" id="IPR015847">
    <property type="entry name" value="ExoRNase_PH_dom2"/>
</dbReference>
<evidence type="ECO:0000256" key="4">
    <source>
        <dbReference type="ARBA" id="ARBA00022694"/>
    </source>
</evidence>
<keyword evidence="2 6" id="KW-0698">rRNA processing</keyword>
<sequence>MTERIDGRGFKDLRPITIERQYIKYAEGSVRISFGDTKVICTASVEDKVPQFLRGTGQGWVTAEYSMLPRATATRSPRDISKGRLNGRSSEIQRLIGRSLRAGVDLTQLGERTIWIDCDVIQADGGTRTAAITGGFVALVDALRTLHKNALLQGLPITSFVAAVSVGKVDGNIMTDLCYEEDSRAEVDCNVIMNDKGKFIEIQGTGEAGTFSRQELNLLLDAAEEAIRRLFAIQRECLELTEEEVRLIESCSRDSVC</sequence>
<reference evidence="10" key="1">
    <citation type="submission" date="2011-10" db="EMBL/GenBank/DDBJ databases">
        <title>The complete genome of chromosome of Thermovirga lienii DSM 17291.</title>
        <authorList>
            <consortium name="US DOE Joint Genome Institute (JGI-PGF)"/>
            <person name="Lucas S."/>
            <person name="Copeland A."/>
            <person name="Lapidus A."/>
            <person name="Glavina del Rio T."/>
            <person name="Dalin E."/>
            <person name="Tice H."/>
            <person name="Bruce D."/>
            <person name="Goodwin L."/>
            <person name="Pitluck S."/>
            <person name="Peters L."/>
            <person name="Mikhailova N."/>
            <person name="Saunders E."/>
            <person name="Kyrpides N."/>
            <person name="Mavromatis K."/>
            <person name="Ivanova N."/>
            <person name="Last F.I."/>
            <person name="Brettin T."/>
            <person name="Detter J.C."/>
            <person name="Han C."/>
            <person name="Larimer F."/>
            <person name="Land M."/>
            <person name="Hauser L."/>
            <person name="Markowitz V."/>
            <person name="Cheng J.-F."/>
            <person name="Hugenholtz P."/>
            <person name="Woyke T."/>
            <person name="Wu D."/>
            <person name="Spring S."/>
            <person name="Schroeder M."/>
            <person name="Brambilla E.-M."/>
            <person name="Klenk H.-P."/>
            <person name="Eisen J.A."/>
        </authorList>
    </citation>
    <scope>NUCLEOTIDE SEQUENCE [LARGE SCALE GENOMIC DNA]</scope>
    <source>
        <strain evidence="10">ATCC BAA-1197 / DSM 17291 / Cas60314</strain>
    </source>
</reference>
<dbReference type="EMBL" id="CP003096">
    <property type="protein sequence ID" value="AER66162.1"/>
    <property type="molecule type" value="Genomic_DNA"/>
</dbReference>
<feature type="binding site" evidence="6">
    <location>
        <begin position="126"/>
        <end position="128"/>
    </location>
    <ligand>
        <name>phosphate</name>
        <dbReference type="ChEBI" id="CHEBI:43474"/>
        <note>substrate</note>
    </ligand>
</feature>
<evidence type="ECO:0000313" key="9">
    <source>
        <dbReference type="EMBL" id="AER66162.1"/>
    </source>
</evidence>
<feature type="binding site" evidence="6">
    <location>
        <position position="88"/>
    </location>
    <ligand>
        <name>phosphate</name>
        <dbReference type="ChEBI" id="CHEBI:43474"/>
        <note>substrate</note>
    </ligand>
</feature>
<gene>
    <name evidence="6" type="primary">rph</name>
    <name evidence="9" type="ordered locus">Tlie_0427</name>
</gene>
<evidence type="ECO:0000256" key="6">
    <source>
        <dbReference type="HAMAP-Rule" id="MF_00564"/>
    </source>
</evidence>
<dbReference type="CDD" id="cd11362">
    <property type="entry name" value="RNase_PH_bact"/>
    <property type="match status" value="1"/>
</dbReference>
<keyword evidence="4 6" id="KW-0819">tRNA processing</keyword>
<keyword evidence="6 9" id="KW-0808">Transferase</keyword>
<organism evidence="9 10">
    <name type="scientific">Thermovirga lienii (strain ATCC BAA-1197 / DSM 17291 / Cas60314)</name>
    <dbReference type="NCBI Taxonomy" id="580340"/>
    <lineage>
        <taxon>Bacteria</taxon>
        <taxon>Thermotogati</taxon>
        <taxon>Synergistota</taxon>
        <taxon>Synergistia</taxon>
        <taxon>Synergistales</taxon>
        <taxon>Thermovirgaceae</taxon>
        <taxon>Thermovirga</taxon>
    </lineage>
</organism>
<dbReference type="NCBIfam" id="TIGR01966">
    <property type="entry name" value="RNasePH"/>
    <property type="match status" value="1"/>
</dbReference>
<keyword evidence="10" id="KW-1185">Reference proteome</keyword>
<comment type="catalytic activity">
    <reaction evidence="6">
        <text>tRNA(n+1) + phosphate = tRNA(n) + a ribonucleoside 5'-diphosphate</text>
        <dbReference type="Rhea" id="RHEA:10628"/>
        <dbReference type="Rhea" id="RHEA-COMP:17343"/>
        <dbReference type="Rhea" id="RHEA-COMP:17344"/>
        <dbReference type="ChEBI" id="CHEBI:43474"/>
        <dbReference type="ChEBI" id="CHEBI:57930"/>
        <dbReference type="ChEBI" id="CHEBI:173114"/>
        <dbReference type="EC" id="2.7.7.56"/>
    </reaction>
</comment>
<evidence type="ECO:0000256" key="1">
    <source>
        <dbReference type="ARBA" id="ARBA00006678"/>
    </source>
</evidence>
<keyword evidence="6 9" id="KW-0548">Nucleotidyltransferase</keyword>
<dbReference type="EC" id="2.7.7.56" evidence="6"/>
<dbReference type="InterPro" id="IPR050080">
    <property type="entry name" value="RNase_PH"/>
</dbReference>
<evidence type="ECO:0000259" key="8">
    <source>
        <dbReference type="Pfam" id="PF03725"/>
    </source>
</evidence>
<dbReference type="InterPro" id="IPR001247">
    <property type="entry name" value="ExoRNase_PH_dom1"/>
</dbReference>
<dbReference type="GO" id="GO:0008033">
    <property type="term" value="P:tRNA processing"/>
    <property type="evidence" value="ECO:0007669"/>
    <property type="project" value="UniProtKB-UniRule"/>
</dbReference>